<proteinExistence type="predicted"/>
<gene>
    <name evidence="1" type="ORF">SAMN04488128_103228</name>
</gene>
<accession>A0A1T4SPG0</accession>
<dbReference type="Proteomes" id="UP000190367">
    <property type="component" value="Unassembled WGS sequence"/>
</dbReference>
<protein>
    <submittedName>
        <fullName evidence="1">Uncharacterized protein</fullName>
    </submittedName>
</protein>
<reference evidence="2" key="1">
    <citation type="submission" date="2017-02" db="EMBL/GenBank/DDBJ databases">
        <authorList>
            <person name="Varghese N."/>
            <person name="Submissions S."/>
        </authorList>
    </citation>
    <scope>NUCLEOTIDE SEQUENCE [LARGE SCALE GENOMIC DNA]</scope>
    <source>
        <strain evidence="2">DSM 22224</strain>
    </source>
</reference>
<organism evidence="1 2">
    <name type="scientific">Chitinophaga eiseniae</name>
    <dbReference type="NCBI Taxonomy" id="634771"/>
    <lineage>
        <taxon>Bacteria</taxon>
        <taxon>Pseudomonadati</taxon>
        <taxon>Bacteroidota</taxon>
        <taxon>Chitinophagia</taxon>
        <taxon>Chitinophagales</taxon>
        <taxon>Chitinophagaceae</taxon>
        <taxon>Chitinophaga</taxon>
    </lineage>
</organism>
<evidence type="ECO:0000313" key="2">
    <source>
        <dbReference type="Proteomes" id="UP000190367"/>
    </source>
</evidence>
<sequence>MNKLKQCPEFPFFGASYPDATCIDGYLWDLDKFEDGKLYGGGEVGCPFCNEKEFKEYYGYSDADEEEKEMIDKHTEALKQKYL</sequence>
<dbReference type="RefSeq" id="WP_078670597.1">
    <property type="nucleotide sequence ID" value="NZ_FUWZ01000003.1"/>
</dbReference>
<dbReference type="OrthoDB" id="72471at2"/>
<dbReference type="AlphaFoldDB" id="A0A1T4SPG0"/>
<dbReference type="STRING" id="634771.SAMN04488128_103228"/>
<name>A0A1T4SPG0_9BACT</name>
<evidence type="ECO:0000313" key="1">
    <source>
        <dbReference type="EMBL" id="SKA30150.1"/>
    </source>
</evidence>
<dbReference type="EMBL" id="FUWZ01000003">
    <property type="protein sequence ID" value="SKA30150.1"/>
    <property type="molecule type" value="Genomic_DNA"/>
</dbReference>
<keyword evidence="2" id="KW-1185">Reference proteome</keyword>